<keyword evidence="3" id="KW-1185">Reference proteome</keyword>
<sequence length="144" mass="16200">MAYYADEEDSQLDLQNNQEEYQMEECLVEALGYDVQDSMNWAVIKALKPFILSLVRFGNQSLWEAPVRMLFPLNYPFKTLTHVSDPQQGGSSSADILAQMAASVLRDHECEEAEPQGPGSGDTSFDTSIHTTDSDKSEYEPRIK</sequence>
<feature type="compositionally biased region" description="Basic and acidic residues" evidence="1">
    <location>
        <begin position="132"/>
        <end position="144"/>
    </location>
</feature>
<feature type="compositionally biased region" description="Polar residues" evidence="1">
    <location>
        <begin position="121"/>
        <end position="131"/>
    </location>
</feature>
<accession>A0AAV7PW89</accession>
<evidence type="ECO:0000313" key="2">
    <source>
        <dbReference type="EMBL" id="KAJ1129950.1"/>
    </source>
</evidence>
<organism evidence="2 3">
    <name type="scientific">Pleurodeles waltl</name>
    <name type="common">Iberian ribbed newt</name>
    <dbReference type="NCBI Taxonomy" id="8319"/>
    <lineage>
        <taxon>Eukaryota</taxon>
        <taxon>Metazoa</taxon>
        <taxon>Chordata</taxon>
        <taxon>Craniata</taxon>
        <taxon>Vertebrata</taxon>
        <taxon>Euteleostomi</taxon>
        <taxon>Amphibia</taxon>
        <taxon>Batrachia</taxon>
        <taxon>Caudata</taxon>
        <taxon>Salamandroidea</taxon>
        <taxon>Salamandridae</taxon>
        <taxon>Pleurodelinae</taxon>
        <taxon>Pleurodeles</taxon>
    </lineage>
</organism>
<gene>
    <name evidence="2" type="ORF">NDU88_008310</name>
</gene>
<name>A0AAV7PW89_PLEWA</name>
<dbReference type="AlphaFoldDB" id="A0AAV7PW89"/>
<dbReference type="EMBL" id="JANPWB010000011">
    <property type="protein sequence ID" value="KAJ1129950.1"/>
    <property type="molecule type" value="Genomic_DNA"/>
</dbReference>
<proteinExistence type="predicted"/>
<evidence type="ECO:0000313" key="3">
    <source>
        <dbReference type="Proteomes" id="UP001066276"/>
    </source>
</evidence>
<protein>
    <submittedName>
        <fullName evidence="2">Uncharacterized protein</fullName>
    </submittedName>
</protein>
<reference evidence="2" key="1">
    <citation type="journal article" date="2022" name="bioRxiv">
        <title>Sequencing and chromosome-scale assembly of the giantPleurodeles waltlgenome.</title>
        <authorList>
            <person name="Brown T."/>
            <person name="Elewa A."/>
            <person name="Iarovenko S."/>
            <person name="Subramanian E."/>
            <person name="Araus A.J."/>
            <person name="Petzold A."/>
            <person name="Susuki M."/>
            <person name="Suzuki K.-i.T."/>
            <person name="Hayashi T."/>
            <person name="Toyoda A."/>
            <person name="Oliveira C."/>
            <person name="Osipova E."/>
            <person name="Leigh N.D."/>
            <person name="Simon A."/>
            <person name="Yun M.H."/>
        </authorList>
    </citation>
    <scope>NUCLEOTIDE SEQUENCE</scope>
    <source>
        <strain evidence="2">20211129_DDA</strain>
        <tissue evidence="2">Liver</tissue>
    </source>
</reference>
<evidence type="ECO:0000256" key="1">
    <source>
        <dbReference type="SAM" id="MobiDB-lite"/>
    </source>
</evidence>
<feature type="region of interest" description="Disordered" evidence="1">
    <location>
        <begin position="107"/>
        <end position="144"/>
    </location>
</feature>
<comment type="caution">
    <text evidence="2">The sequence shown here is derived from an EMBL/GenBank/DDBJ whole genome shotgun (WGS) entry which is preliminary data.</text>
</comment>
<dbReference type="Proteomes" id="UP001066276">
    <property type="component" value="Chromosome 7"/>
</dbReference>